<dbReference type="PANTHER" id="PTHR39332:SF7">
    <property type="entry name" value="SRPBCC FAMILY PROTEIN"/>
    <property type="match status" value="1"/>
</dbReference>
<dbReference type="InterPro" id="IPR023393">
    <property type="entry name" value="START-like_dom_sf"/>
</dbReference>
<dbReference type="CDD" id="cd07821">
    <property type="entry name" value="PYR_PYL_RCAR_like"/>
    <property type="match status" value="1"/>
</dbReference>
<dbReference type="InterPro" id="IPR019587">
    <property type="entry name" value="Polyketide_cyclase/dehydratase"/>
</dbReference>
<dbReference type="SUPFAM" id="SSF55961">
    <property type="entry name" value="Bet v1-like"/>
    <property type="match status" value="1"/>
</dbReference>
<dbReference type="OrthoDB" id="1364128at2"/>
<dbReference type="Proteomes" id="UP000032748">
    <property type="component" value="Chromosome"/>
</dbReference>
<reference evidence="1 2" key="1">
    <citation type="journal article" date="2015" name="Mol. Plant Microbe Interact.">
        <title>Comparative Genomic Analysis of Pseudomonas chlororaphis PCL1606 Reveals New Insight into Antifungal Compounds Involved in Biocontrol.</title>
        <authorList>
            <person name="Calderon C.E."/>
            <person name="Ramos C."/>
            <person name="de Vicente A."/>
            <person name="Cazorla F.M."/>
        </authorList>
    </citation>
    <scope>NUCLEOTIDE SEQUENCE [LARGE SCALE GENOMIC DNA]</scope>
    <source>
        <strain evidence="1 2">PCL1606</strain>
    </source>
</reference>
<sequence length="135" mass="14515">MANAYASLKTSHSPDRVWALIGGFDSLPDWLPFIPQSIASEGGRVRSLQDPEGNAIVERLMAFDEQQRRYSYAILTSPFPVTGYLSTLQVKADGQGSLVEWSGEFTPAGVSDAEAEALFKGIYEGGLEALATSLG</sequence>
<dbReference type="KEGG" id="pcz:PCL1606_25900"/>
<evidence type="ECO:0000313" key="1">
    <source>
        <dbReference type="EMBL" id="AKA24041.1"/>
    </source>
</evidence>
<evidence type="ECO:0000313" key="2">
    <source>
        <dbReference type="Proteomes" id="UP000032748"/>
    </source>
</evidence>
<name>A0A0D5XY78_9PSED</name>
<evidence type="ECO:0008006" key="3">
    <source>
        <dbReference type="Google" id="ProtNLM"/>
    </source>
</evidence>
<gene>
    <name evidence="1" type="ORF">PCL1606_25900</name>
</gene>
<dbReference type="AlphaFoldDB" id="A0A0D5XY78"/>
<protein>
    <recommendedName>
        <fullName evidence="3">XoxI</fullName>
    </recommendedName>
</protein>
<organism evidence="1 2">
    <name type="scientific">Pseudomonas chlororaphis</name>
    <dbReference type="NCBI Taxonomy" id="587753"/>
    <lineage>
        <taxon>Bacteria</taxon>
        <taxon>Pseudomonadati</taxon>
        <taxon>Pseudomonadota</taxon>
        <taxon>Gammaproteobacteria</taxon>
        <taxon>Pseudomonadales</taxon>
        <taxon>Pseudomonadaceae</taxon>
        <taxon>Pseudomonas</taxon>
    </lineage>
</organism>
<dbReference type="PATRIC" id="fig|587753.10.peg.2585"/>
<dbReference type="PANTHER" id="PTHR39332">
    <property type="entry name" value="BLL4707 PROTEIN"/>
    <property type="match status" value="1"/>
</dbReference>
<dbReference type="Pfam" id="PF10604">
    <property type="entry name" value="Polyketide_cyc2"/>
    <property type="match status" value="1"/>
</dbReference>
<proteinExistence type="predicted"/>
<dbReference type="EMBL" id="CP011110">
    <property type="protein sequence ID" value="AKA24041.1"/>
    <property type="molecule type" value="Genomic_DNA"/>
</dbReference>
<dbReference type="RefSeq" id="WP_045882608.1">
    <property type="nucleotide sequence ID" value="NZ_CP011110.1"/>
</dbReference>
<accession>A0A0D5XY78</accession>
<dbReference type="Gene3D" id="3.30.530.20">
    <property type="match status" value="1"/>
</dbReference>